<evidence type="ECO:0000313" key="4">
    <source>
        <dbReference type="Proteomes" id="UP001313282"/>
    </source>
</evidence>
<evidence type="ECO:0000313" key="3">
    <source>
        <dbReference type="EMBL" id="KAK6343122.1"/>
    </source>
</evidence>
<keyword evidence="2" id="KW-0732">Signal</keyword>
<dbReference type="AlphaFoldDB" id="A0AAN8RCH3"/>
<dbReference type="Proteomes" id="UP001313282">
    <property type="component" value="Unassembled WGS sequence"/>
</dbReference>
<sequence length="109" mass="11556">MKFTTALTILALLTPALSTITIEKDADGVILRAVSVPDGVDAKRIKKRTGTSTACNRDNCFRAMISRISTATSFCHSFTTATVTATTGLGPWEKQCDENPSRVSSASAS</sequence>
<evidence type="ECO:0000256" key="2">
    <source>
        <dbReference type="SAM" id="SignalP"/>
    </source>
</evidence>
<name>A0AAN8RCH3_9PEZI</name>
<reference evidence="3 4" key="1">
    <citation type="submission" date="2019-10" db="EMBL/GenBank/DDBJ databases">
        <authorList>
            <person name="Palmer J.M."/>
        </authorList>
    </citation>
    <scope>NUCLEOTIDE SEQUENCE [LARGE SCALE GENOMIC DNA]</scope>
    <source>
        <strain evidence="3 4">TWF718</strain>
    </source>
</reference>
<protein>
    <submittedName>
        <fullName evidence="3">Uncharacterized protein</fullName>
    </submittedName>
</protein>
<evidence type="ECO:0000256" key="1">
    <source>
        <dbReference type="SAM" id="MobiDB-lite"/>
    </source>
</evidence>
<gene>
    <name evidence="3" type="ORF">TWF718_008495</name>
</gene>
<feature type="chain" id="PRO_5042870000" evidence="2">
    <location>
        <begin position="19"/>
        <end position="109"/>
    </location>
</feature>
<accession>A0AAN8RCH3</accession>
<keyword evidence="4" id="KW-1185">Reference proteome</keyword>
<comment type="caution">
    <text evidence="3">The sequence shown here is derived from an EMBL/GenBank/DDBJ whole genome shotgun (WGS) entry which is preliminary data.</text>
</comment>
<dbReference type="EMBL" id="JAVHNR010000005">
    <property type="protein sequence ID" value="KAK6343122.1"/>
    <property type="molecule type" value="Genomic_DNA"/>
</dbReference>
<organism evidence="3 4">
    <name type="scientific">Orbilia javanica</name>
    <dbReference type="NCBI Taxonomy" id="47235"/>
    <lineage>
        <taxon>Eukaryota</taxon>
        <taxon>Fungi</taxon>
        <taxon>Dikarya</taxon>
        <taxon>Ascomycota</taxon>
        <taxon>Pezizomycotina</taxon>
        <taxon>Orbiliomycetes</taxon>
        <taxon>Orbiliales</taxon>
        <taxon>Orbiliaceae</taxon>
        <taxon>Orbilia</taxon>
    </lineage>
</organism>
<feature type="region of interest" description="Disordered" evidence="1">
    <location>
        <begin position="90"/>
        <end position="109"/>
    </location>
</feature>
<feature type="signal peptide" evidence="2">
    <location>
        <begin position="1"/>
        <end position="18"/>
    </location>
</feature>
<proteinExistence type="predicted"/>